<accession>A0A0E9S6V5</accession>
<sequence length="17" mass="1895">MVSAFLESVVCERQPVT</sequence>
<evidence type="ECO:0000313" key="1">
    <source>
        <dbReference type="EMBL" id="JAH37006.1"/>
    </source>
</evidence>
<reference evidence="1" key="2">
    <citation type="journal article" date="2015" name="Fish Shellfish Immunol.">
        <title>Early steps in the European eel (Anguilla anguilla)-Vibrio vulnificus interaction in the gills: Role of the RtxA13 toxin.</title>
        <authorList>
            <person name="Callol A."/>
            <person name="Pajuelo D."/>
            <person name="Ebbesson L."/>
            <person name="Teles M."/>
            <person name="MacKenzie S."/>
            <person name="Amaro C."/>
        </authorList>
    </citation>
    <scope>NUCLEOTIDE SEQUENCE</scope>
</reference>
<organism evidence="1">
    <name type="scientific">Anguilla anguilla</name>
    <name type="common">European freshwater eel</name>
    <name type="synonym">Muraena anguilla</name>
    <dbReference type="NCBI Taxonomy" id="7936"/>
    <lineage>
        <taxon>Eukaryota</taxon>
        <taxon>Metazoa</taxon>
        <taxon>Chordata</taxon>
        <taxon>Craniata</taxon>
        <taxon>Vertebrata</taxon>
        <taxon>Euteleostomi</taxon>
        <taxon>Actinopterygii</taxon>
        <taxon>Neopterygii</taxon>
        <taxon>Teleostei</taxon>
        <taxon>Anguilliformes</taxon>
        <taxon>Anguillidae</taxon>
        <taxon>Anguilla</taxon>
    </lineage>
</organism>
<reference evidence="1" key="1">
    <citation type="submission" date="2014-11" db="EMBL/GenBank/DDBJ databases">
        <authorList>
            <person name="Amaro Gonzalez C."/>
        </authorList>
    </citation>
    <scope>NUCLEOTIDE SEQUENCE</scope>
</reference>
<protein>
    <submittedName>
        <fullName evidence="1">Uncharacterized protein</fullName>
    </submittedName>
</protein>
<dbReference type="AlphaFoldDB" id="A0A0E9S6V5"/>
<name>A0A0E9S6V5_ANGAN</name>
<proteinExistence type="predicted"/>
<dbReference type="EMBL" id="GBXM01071571">
    <property type="protein sequence ID" value="JAH37006.1"/>
    <property type="molecule type" value="Transcribed_RNA"/>
</dbReference>